<sequence>MESTVRDNGLPLSARILSGVNPRNFNSPIVSLNSSLSEGIIDVINCTSYNATADLRTQYAEELIRIETTMNIASHSLPISIVELSAYLSISRDIMALASNNRSIVLNGNRLQRRWNVACHGNHGARLASCRQALRTINTNAYYPTNNDRRVDWSCLGCAIVANNNRHGNARVTGGGVFFKAQPIIDTCWNGRYMNTLRSGVVQADNLYTKVCVCNSRNINSC</sequence>
<organism evidence="1 2">
    <name type="scientific">Lipomyces orientalis</name>
    <dbReference type="NCBI Taxonomy" id="1233043"/>
    <lineage>
        <taxon>Eukaryota</taxon>
        <taxon>Fungi</taxon>
        <taxon>Dikarya</taxon>
        <taxon>Ascomycota</taxon>
        <taxon>Saccharomycotina</taxon>
        <taxon>Lipomycetes</taxon>
        <taxon>Lipomycetales</taxon>
        <taxon>Lipomycetaceae</taxon>
        <taxon>Lipomyces</taxon>
    </lineage>
</organism>
<name>A0ACC3TRB1_9ASCO</name>
<evidence type="ECO:0000313" key="1">
    <source>
        <dbReference type="EMBL" id="KAK9323669.1"/>
    </source>
</evidence>
<keyword evidence="2" id="KW-1185">Reference proteome</keyword>
<gene>
    <name evidence="1" type="ORF">V1517DRAFT_319526</name>
</gene>
<protein>
    <submittedName>
        <fullName evidence="1">Uncharacterized protein</fullName>
    </submittedName>
</protein>
<dbReference type="EMBL" id="MU970058">
    <property type="protein sequence ID" value="KAK9323669.1"/>
    <property type="molecule type" value="Genomic_DNA"/>
</dbReference>
<comment type="caution">
    <text evidence="1">The sequence shown here is derived from an EMBL/GenBank/DDBJ whole genome shotgun (WGS) entry which is preliminary data.</text>
</comment>
<proteinExistence type="predicted"/>
<dbReference type="Proteomes" id="UP001489719">
    <property type="component" value="Unassembled WGS sequence"/>
</dbReference>
<evidence type="ECO:0000313" key="2">
    <source>
        <dbReference type="Proteomes" id="UP001489719"/>
    </source>
</evidence>
<reference evidence="2" key="1">
    <citation type="journal article" date="2024" name="Front. Bioeng. Biotechnol.">
        <title>Genome-scale model development and genomic sequencing of the oleaginous clade Lipomyces.</title>
        <authorList>
            <person name="Czajka J.J."/>
            <person name="Han Y."/>
            <person name="Kim J."/>
            <person name="Mondo S.J."/>
            <person name="Hofstad B.A."/>
            <person name="Robles A."/>
            <person name="Haridas S."/>
            <person name="Riley R."/>
            <person name="LaButti K."/>
            <person name="Pangilinan J."/>
            <person name="Andreopoulos W."/>
            <person name="Lipzen A."/>
            <person name="Yan J."/>
            <person name="Wang M."/>
            <person name="Ng V."/>
            <person name="Grigoriev I.V."/>
            <person name="Spatafora J.W."/>
            <person name="Magnuson J.K."/>
            <person name="Baker S.E."/>
            <person name="Pomraning K.R."/>
        </authorList>
    </citation>
    <scope>NUCLEOTIDE SEQUENCE [LARGE SCALE GENOMIC DNA]</scope>
    <source>
        <strain evidence="2">CBS 10300</strain>
    </source>
</reference>
<accession>A0ACC3TRB1</accession>